<dbReference type="Pfam" id="PF00076">
    <property type="entry name" value="RRM_1"/>
    <property type="match status" value="2"/>
</dbReference>
<reference evidence="8" key="2">
    <citation type="submission" date="2023-11" db="UniProtKB">
        <authorList>
            <consortium name="WormBaseParasite"/>
        </authorList>
    </citation>
    <scope>IDENTIFICATION</scope>
</reference>
<dbReference type="SUPFAM" id="SSF54928">
    <property type="entry name" value="RNA-binding domain, RBD"/>
    <property type="match status" value="2"/>
</dbReference>
<keyword evidence="7" id="KW-1185">Reference proteome</keyword>
<evidence type="ECO:0000313" key="7">
    <source>
        <dbReference type="Proteomes" id="UP000050795"/>
    </source>
</evidence>
<evidence type="ECO:0000313" key="8">
    <source>
        <dbReference type="WBParaSite" id="TREG1_114330.2"/>
    </source>
</evidence>
<keyword evidence="2" id="KW-0677">Repeat</keyword>
<evidence type="ECO:0000256" key="5">
    <source>
        <dbReference type="PROSITE-ProRule" id="PRU00176"/>
    </source>
</evidence>
<dbReference type="GO" id="GO:0003729">
    <property type="term" value="F:mRNA binding"/>
    <property type="evidence" value="ECO:0007669"/>
    <property type="project" value="TreeGrafter"/>
</dbReference>
<dbReference type="PROSITE" id="PS50102">
    <property type="entry name" value="RRM"/>
    <property type="match status" value="2"/>
</dbReference>
<dbReference type="AlphaFoldDB" id="A0AA85IV87"/>
<proteinExistence type="predicted"/>
<dbReference type="InterPro" id="IPR000504">
    <property type="entry name" value="RRM_dom"/>
</dbReference>
<dbReference type="SMART" id="SM00360">
    <property type="entry name" value="RRM"/>
    <property type="match status" value="2"/>
</dbReference>
<evidence type="ECO:0000259" key="6">
    <source>
        <dbReference type="PROSITE" id="PS50102"/>
    </source>
</evidence>
<accession>A0AA85IV87</accession>
<evidence type="ECO:0000256" key="1">
    <source>
        <dbReference type="ARBA" id="ARBA00004123"/>
    </source>
</evidence>
<dbReference type="Gene3D" id="3.30.70.330">
    <property type="match status" value="2"/>
</dbReference>
<dbReference type="InterPro" id="IPR035979">
    <property type="entry name" value="RBD_domain_sf"/>
</dbReference>
<dbReference type="GO" id="GO:0005730">
    <property type="term" value="C:nucleolus"/>
    <property type="evidence" value="ECO:0007669"/>
    <property type="project" value="TreeGrafter"/>
</dbReference>
<evidence type="ECO:0000256" key="4">
    <source>
        <dbReference type="ARBA" id="ARBA00023242"/>
    </source>
</evidence>
<feature type="domain" description="RRM" evidence="6">
    <location>
        <begin position="9"/>
        <end position="93"/>
    </location>
</feature>
<dbReference type="InterPro" id="IPR012677">
    <property type="entry name" value="Nucleotide-bd_a/b_plait_sf"/>
</dbReference>
<dbReference type="CDD" id="cd12416">
    <property type="entry name" value="RRM4_RBM28_like"/>
    <property type="match status" value="1"/>
</dbReference>
<evidence type="ECO:0000256" key="2">
    <source>
        <dbReference type="ARBA" id="ARBA00022737"/>
    </source>
</evidence>
<keyword evidence="3 5" id="KW-0694">RNA-binding</keyword>
<dbReference type="Proteomes" id="UP000050795">
    <property type="component" value="Unassembled WGS sequence"/>
</dbReference>
<dbReference type="PANTHER" id="PTHR48039:SF5">
    <property type="entry name" value="RNA-BINDING PROTEIN 28"/>
    <property type="match status" value="1"/>
</dbReference>
<reference evidence="7" key="1">
    <citation type="submission" date="2022-06" db="EMBL/GenBank/DDBJ databases">
        <authorList>
            <person name="Berger JAMES D."/>
            <person name="Berger JAMES D."/>
        </authorList>
    </citation>
    <scope>NUCLEOTIDE SEQUENCE [LARGE SCALE GENOMIC DNA]</scope>
</reference>
<keyword evidence="4" id="KW-0539">Nucleus</keyword>
<name>A0AA85IV87_TRIRE</name>
<comment type="subcellular location">
    <subcellularLocation>
        <location evidence="1">Nucleus</location>
    </subcellularLocation>
</comment>
<organism evidence="7 8">
    <name type="scientific">Trichobilharzia regenti</name>
    <name type="common">Nasal bird schistosome</name>
    <dbReference type="NCBI Taxonomy" id="157069"/>
    <lineage>
        <taxon>Eukaryota</taxon>
        <taxon>Metazoa</taxon>
        <taxon>Spiralia</taxon>
        <taxon>Lophotrochozoa</taxon>
        <taxon>Platyhelminthes</taxon>
        <taxon>Trematoda</taxon>
        <taxon>Digenea</taxon>
        <taxon>Strigeidida</taxon>
        <taxon>Schistosomatoidea</taxon>
        <taxon>Schistosomatidae</taxon>
        <taxon>Trichobilharzia</taxon>
    </lineage>
</organism>
<dbReference type="WBParaSite" id="TREG1_114330.2">
    <property type="protein sequence ID" value="TREG1_114330.2"/>
    <property type="gene ID" value="TREG1_114330"/>
</dbReference>
<protein>
    <recommendedName>
        <fullName evidence="6">RRM domain-containing protein</fullName>
    </recommendedName>
</protein>
<dbReference type="PANTHER" id="PTHR48039">
    <property type="entry name" value="RNA-BINDING MOTIF PROTEIN 14B"/>
    <property type="match status" value="1"/>
</dbReference>
<evidence type="ECO:0000256" key="3">
    <source>
        <dbReference type="ARBA" id="ARBA00022884"/>
    </source>
</evidence>
<dbReference type="FunFam" id="3.30.70.330:FF:000182">
    <property type="entry name" value="RNA-binding motif protein 28"/>
    <property type="match status" value="1"/>
</dbReference>
<feature type="domain" description="RRM" evidence="6">
    <location>
        <begin position="177"/>
        <end position="268"/>
    </location>
</feature>
<sequence>MGSDTSEGKTLFIRNLSFDVEEDVLFDFFTKFGHLEFAKIVKDPATQHSRGSAFVKFLSAEDASSVLQQSARPECAHQFVLDNRTLNISIAVSRTEAENLRKRSTIDNELDSPEDTKTSVCALKHKGRNLHLASIGIIRPGTIEAKDLSKEDLAKRDELLREKKKKLTDPNYFISDIRLCIRNLPLNIDDNDLKATCYKYVKEKTCRISECRVMRNLQPGRQQYRSLGYAFVTFDNHENALRVLNGLNNNPNAFPSSNRRPIVEFSVENMRALQLKEKRAQKSSNYYWLDEIQS</sequence>
<dbReference type="InterPro" id="IPR051945">
    <property type="entry name" value="RRM_MRD1_RNA_proc_ribogen"/>
</dbReference>